<dbReference type="STRING" id="1507870.A0A1V8S8Z6"/>
<evidence type="ECO:0000313" key="3">
    <source>
        <dbReference type="Proteomes" id="UP000192596"/>
    </source>
</evidence>
<dbReference type="PANTHER" id="PTHR37471:SF1">
    <property type="entry name" value="AB HYDROLASE-1 DOMAIN-CONTAINING PROTEIN"/>
    <property type="match status" value="1"/>
</dbReference>
<dbReference type="InterPro" id="IPR029058">
    <property type="entry name" value="AB_hydrolase_fold"/>
</dbReference>
<feature type="transmembrane region" description="Helical" evidence="1">
    <location>
        <begin position="12"/>
        <end position="35"/>
    </location>
</feature>
<feature type="transmembrane region" description="Helical" evidence="1">
    <location>
        <begin position="47"/>
        <end position="66"/>
    </location>
</feature>
<evidence type="ECO:0000313" key="2">
    <source>
        <dbReference type="EMBL" id="OQN95390.1"/>
    </source>
</evidence>
<keyword evidence="1" id="KW-1133">Transmembrane helix</keyword>
<reference evidence="3" key="1">
    <citation type="submission" date="2017-03" db="EMBL/GenBank/DDBJ databases">
        <title>Genomes of endolithic fungi from Antarctica.</title>
        <authorList>
            <person name="Coleine C."/>
            <person name="Masonjones S."/>
            <person name="Stajich J.E."/>
        </authorList>
    </citation>
    <scope>NUCLEOTIDE SEQUENCE [LARGE SCALE GENOMIC DNA]</scope>
    <source>
        <strain evidence="3">CCFEE 5527</strain>
    </source>
</reference>
<organism evidence="2 3">
    <name type="scientific">Cryoendolithus antarcticus</name>
    <dbReference type="NCBI Taxonomy" id="1507870"/>
    <lineage>
        <taxon>Eukaryota</taxon>
        <taxon>Fungi</taxon>
        <taxon>Dikarya</taxon>
        <taxon>Ascomycota</taxon>
        <taxon>Pezizomycotina</taxon>
        <taxon>Dothideomycetes</taxon>
        <taxon>Dothideomycetidae</taxon>
        <taxon>Cladosporiales</taxon>
        <taxon>Cladosporiaceae</taxon>
        <taxon>Cryoendolithus</taxon>
    </lineage>
</organism>
<name>A0A1V8S8Z6_9PEZI</name>
<dbReference type="Proteomes" id="UP000192596">
    <property type="component" value="Unassembled WGS sequence"/>
</dbReference>
<accession>A0A1V8S8Z6</accession>
<dbReference type="Gene3D" id="3.40.50.1820">
    <property type="entry name" value="alpha/beta hydrolase"/>
    <property type="match status" value="1"/>
</dbReference>
<gene>
    <name evidence="2" type="ORF">B0A48_18638</name>
</gene>
<dbReference type="OrthoDB" id="6431331at2759"/>
<dbReference type="EMBL" id="NAJO01000100">
    <property type="protein sequence ID" value="OQN95390.1"/>
    <property type="molecule type" value="Genomic_DNA"/>
</dbReference>
<dbReference type="AlphaFoldDB" id="A0A1V8S8Z6"/>
<protein>
    <recommendedName>
        <fullName evidence="4">AB hydrolase-1 domain-containing protein</fullName>
    </recommendedName>
</protein>
<dbReference type="InParanoid" id="A0A1V8S8Z6"/>
<sequence>MLGNDWASYLSVRAAILFFHYVGPLCTLYTSFLVLRSVQTVLWPEYTLLRAWAAAESACFVFLLWYRTRLQYEATHPPLRSADERIAFFKTVKAHIPDMTAFVGGWFRGAEMDDIGRDDLKLFLDWAFFEGRADDEDELEDMTKQVEDSIGHGLTPGAGKAKGLRLTIDPVQAQWRSLLWYAIILLVDTLTHIRLRVYGFKYHGTRSTSLAIFPPRPAALLDATATSPAPSMSYWLRPHTSKTRLPILWIHGIGVGLHPNVEFMHDLDVALNKCNEKDDRVGILSLEILQISTRLTAPILTRPEFLRQLTIILESLKYKRFVLVSHSYGSAMSTYILTDPSLSNRVAATLLVDPVTLLLHMPDVAYNFMVRTPKSASEWGLWYFGSKDPGVAYTLDRHFFWSDNVLWREQILMLMKQNDMRFTASLAGRDLIVDTYAVGAYLAGGKKSDPVLVRGANGAKHMERKVDQADSAREEWTVWKRKGEGLEVMWWEELDHGEVFDTKERRVNLVEVLVAYSNGR</sequence>
<proteinExistence type="predicted"/>
<dbReference type="PANTHER" id="PTHR37471">
    <property type="entry name" value="UNNAMED PRODUCT"/>
    <property type="match status" value="1"/>
</dbReference>
<evidence type="ECO:0008006" key="4">
    <source>
        <dbReference type="Google" id="ProtNLM"/>
    </source>
</evidence>
<keyword evidence="1" id="KW-0472">Membrane</keyword>
<keyword evidence="3" id="KW-1185">Reference proteome</keyword>
<evidence type="ECO:0000256" key="1">
    <source>
        <dbReference type="SAM" id="Phobius"/>
    </source>
</evidence>
<dbReference type="SUPFAM" id="SSF53474">
    <property type="entry name" value="alpha/beta-Hydrolases"/>
    <property type="match status" value="1"/>
</dbReference>
<comment type="caution">
    <text evidence="2">The sequence shown here is derived from an EMBL/GenBank/DDBJ whole genome shotgun (WGS) entry which is preliminary data.</text>
</comment>
<keyword evidence="1" id="KW-0812">Transmembrane</keyword>